<evidence type="ECO:0000313" key="3">
    <source>
        <dbReference type="EMBL" id="GHB18813.1"/>
    </source>
</evidence>
<organism evidence="3 4">
    <name type="scientific">Pseudovibrio japonicus</name>
    <dbReference type="NCBI Taxonomy" id="366534"/>
    <lineage>
        <taxon>Bacteria</taxon>
        <taxon>Pseudomonadati</taxon>
        <taxon>Pseudomonadota</taxon>
        <taxon>Alphaproteobacteria</taxon>
        <taxon>Hyphomicrobiales</taxon>
        <taxon>Stappiaceae</taxon>
        <taxon>Pseudovibrio</taxon>
    </lineage>
</organism>
<dbReference type="SUPFAM" id="SSF103481">
    <property type="entry name" value="Multidrug resistance efflux transporter EmrE"/>
    <property type="match status" value="2"/>
</dbReference>
<keyword evidence="1" id="KW-1133">Transmembrane helix</keyword>
<feature type="domain" description="EamA" evidence="2">
    <location>
        <begin position="9"/>
        <end position="140"/>
    </location>
</feature>
<dbReference type="EMBL" id="BMXE01000001">
    <property type="protein sequence ID" value="GHB18813.1"/>
    <property type="molecule type" value="Genomic_DNA"/>
</dbReference>
<dbReference type="PANTHER" id="PTHR22911">
    <property type="entry name" value="ACYL-MALONYL CONDENSING ENZYME-RELATED"/>
    <property type="match status" value="1"/>
</dbReference>
<feature type="transmembrane region" description="Helical" evidence="1">
    <location>
        <begin position="264"/>
        <end position="281"/>
    </location>
</feature>
<feature type="transmembrane region" description="Helical" evidence="1">
    <location>
        <begin position="95"/>
        <end position="117"/>
    </location>
</feature>
<feature type="transmembrane region" description="Helical" evidence="1">
    <location>
        <begin position="241"/>
        <end position="258"/>
    </location>
</feature>
<feature type="transmembrane region" description="Helical" evidence="1">
    <location>
        <begin position="71"/>
        <end position="89"/>
    </location>
</feature>
<feature type="transmembrane region" description="Helical" evidence="1">
    <location>
        <begin position="150"/>
        <end position="167"/>
    </location>
</feature>
<feature type="transmembrane region" description="Helical" evidence="1">
    <location>
        <begin position="209"/>
        <end position="229"/>
    </location>
</feature>
<evidence type="ECO:0000313" key="4">
    <source>
        <dbReference type="Proteomes" id="UP000637980"/>
    </source>
</evidence>
<dbReference type="Proteomes" id="UP000637980">
    <property type="component" value="Unassembled WGS sequence"/>
</dbReference>
<evidence type="ECO:0000256" key="1">
    <source>
        <dbReference type="SAM" id="Phobius"/>
    </source>
</evidence>
<dbReference type="InterPro" id="IPR000620">
    <property type="entry name" value="EamA_dom"/>
</dbReference>
<dbReference type="Pfam" id="PF00892">
    <property type="entry name" value="EamA"/>
    <property type="match status" value="2"/>
</dbReference>
<feature type="transmembrane region" description="Helical" evidence="1">
    <location>
        <begin position="179"/>
        <end position="197"/>
    </location>
</feature>
<keyword evidence="1" id="KW-0812">Transmembrane</keyword>
<feature type="transmembrane region" description="Helical" evidence="1">
    <location>
        <begin position="9"/>
        <end position="27"/>
    </location>
</feature>
<sequence length="311" mass="33629">MLAKENGRAIVAMFLSTAFFMFNDALLKYTAQSMPLGEIIFLRGLVTTSIMAMWCWFSGAFRNAGRLLHPVVLGRSVLEIIGSFMYLTALTQMPIANATAMLQAMPLAVTAGAAIIYGEVVGWRRWSAIAFGFAGVILIIRPGMDGFDAWALLAIAAVFFMALRDLVTKSMPKEMPSSGVCFVVCLAVTLMGAGMGTGEEWIAVDTSHLLPLLGVSAFLIGAYYFAITATRIGDMSVVSPMRYTGLLWATGIGIVVWGQIPDTITITGMLIVVGSGLYTVHRERVRQRELKASGQEPQIMLRAKGRLAPAE</sequence>
<protein>
    <submittedName>
        <fullName evidence="3">Membrane protein</fullName>
    </submittedName>
</protein>
<name>A0ABQ3E437_9HYPH</name>
<comment type="caution">
    <text evidence="3">The sequence shown here is derived from an EMBL/GenBank/DDBJ whole genome shotgun (WGS) entry which is preliminary data.</text>
</comment>
<feature type="domain" description="EamA" evidence="2">
    <location>
        <begin position="150"/>
        <end position="275"/>
    </location>
</feature>
<feature type="transmembrane region" description="Helical" evidence="1">
    <location>
        <begin position="39"/>
        <end position="59"/>
    </location>
</feature>
<accession>A0ABQ3E437</accession>
<feature type="transmembrane region" description="Helical" evidence="1">
    <location>
        <begin position="126"/>
        <end position="144"/>
    </location>
</feature>
<proteinExistence type="predicted"/>
<keyword evidence="1" id="KW-0472">Membrane</keyword>
<reference evidence="4" key="1">
    <citation type="journal article" date="2019" name="Int. J. Syst. Evol. Microbiol.">
        <title>The Global Catalogue of Microorganisms (GCM) 10K type strain sequencing project: providing services to taxonomists for standard genome sequencing and annotation.</title>
        <authorList>
            <consortium name="The Broad Institute Genomics Platform"/>
            <consortium name="The Broad Institute Genome Sequencing Center for Infectious Disease"/>
            <person name="Wu L."/>
            <person name="Ma J."/>
        </authorList>
    </citation>
    <scope>NUCLEOTIDE SEQUENCE [LARGE SCALE GENOMIC DNA]</scope>
    <source>
        <strain evidence="4">KCTC 12861</strain>
    </source>
</reference>
<evidence type="ECO:0000259" key="2">
    <source>
        <dbReference type="Pfam" id="PF00892"/>
    </source>
</evidence>
<dbReference type="PANTHER" id="PTHR22911:SF103">
    <property type="entry name" value="BLR2811 PROTEIN"/>
    <property type="match status" value="1"/>
</dbReference>
<dbReference type="RefSeq" id="WP_189434774.1">
    <property type="nucleotide sequence ID" value="NZ_BMXE01000001.1"/>
</dbReference>
<keyword evidence="4" id="KW-1185">Reference proteome</keyword>
<dbReference type="InterPro" id="IPR037185">
    <property type="entry name" value="EmrE-like"/>
</dbReference>
<gene>
    <name evidence="3" type="ORF">GCM10007094_03260</name>
</gene>